<dbReference type="InterPro" id="IPR007219">
    <property type="entry name" value="XnlR_reg_dom"/>
</dbReference>
<evidence type="ECO:0000256" key="2">
    <source>
        <dbReference type="ARBA" id="ARBA00022801"/>
    </source>
</evidence>
<dbReference type="PANTHER" id="PTHR10357:SF179">
    <property type="entry name" value="NEUTRAL AND BASIC AMINO ACID TRANSPORT PROTEIN RBAT"/>
    <property type="match status" value="1"/>
</dbReference>
<dbReference type="GO" id="GO:0004574">
    <property type="term" value="F:oligo-1,6-glucosidase activity"/>
    <property type="evidence" value="ECO:0007669"/>
    <property type="project" value="TreeGrafter"/>
</dbReference>
<dbReference type="CDD" id="cd11333">
    <property type="entry name" value="AmyAc_SI_OligoGlu_DGase"/>
    <property type="match status" value="1"/>
</dbReference>
<dbReference type="GO" id="GO:0008270">
    <property type="term" value="F:zinc ion binding"/>
    <property type="evidence" value="ECO:0007669"/>
    <property type="project" value="InterPro"/>
</dbReference>
<feature type="region of interest" description="Disordered" evidence="6">
    <location>
        <begin position="1067"/>
        <end position="1087"/>
    </location>
</feature>
<dbReference type="FunFam" id="3.90.400.10:FF:000002">
    <property type="entry name" value="Sucrose isomerase"/>
    <property type="match status" value="1"/>
</dbReference>
<dbReference type="GO" id="GO:0033934">
    <property type="term" value="F:glucan 1,4-alpha-maltotriohydrolase activity"/>
    <property type="evidence" value="ECO:0007669"/>
    <property type="project" value="TreeGrafter"/>
</dbReference>
<keyword evidence="5" id="KW-0462">Maltose metabolism</keyword>
<dbReference type="PANTHER" id="PTHR10357">
    <property type="entry name" value="ALPHA-AMYLASE FAMILY MEMBER"/>
    <property type="match status" value="1"/>
</dbReference>
<dbReference type="Gene3D" id="3.90.400.10">
    <property type="entry name" value="Oligo-1,6-glucosidase, Domain 2"/>
    <property type="match status" value="1"/>
</dbReference>
<dbReference type="Pfam" id="PF00128">
    <property type="entry name" value="Alpha-amylase"/>
    <property type="match status" value="1"/>
</dbReference>
<proteinExistence type="inferred from homology"/>
<feature type="domain" description="Glycosyl hydrolase family 13 catalytic" evidence="7">
    <location>
        <begin position="20"/>
        <end position="438"/>
    </location>
</feature>
<dbReference type="Pfam" id="PF04082">
    <property type="entry name" value="Fungal_trans"/>
    <property type="match status" value="1"/>
</dbReference>
<dbReference type="GO" id="GO:0003677">
    <property type="term" value="F:DNA binding"/>
    <property type="evidence" value="ECO:0007669"/>
    <property type="project" value="InterPro"/>
</dbReference>
<evidence type="ECO:0000313" key="8">
    <source>
        <dbReference type="EMBL" id="KAF5699486.1"/>
    </source>
</evidence>
<accession>A0A8H5XTW7</accession>
<comment type="similarity">
    <text evidence="1">Belongs to the glycosyl hydrolase 13 family.</text>
</comment>
<dbReference type="CDD" id="cd12148">
    <property type="entry name" value="fungal_TF_MHR"/>
    <property type="match status" value="1"/>
</dbReference>
<sequence length="1087" mass="124606">MHSVFPKVDRAPWREASVYQIYPSSFKDSNGDGIGDIQGIISELDYIKSLGVDMVWLSPVLASPQIDMGYDISDYKDIYPPYGTMADHDSLIQSLHDRGLKYILDLVVNHTSDQHPWFKEARSSKTSRYRNWYFWRPARRDPETGKRIPPNNWESFFSTSAWTWDDTTQEYYLHLWSSGQPDLNWENPEVVAAVHDIIRFWLDRGVDGFRMDVINYISKTPGLPDAKINKPGFLQKPTEHCACGPRLHEYLRGIGSILREYNAFSVGEMPDADPEEVLKAVGQNRGELAMAFHFDIDGLDLGTDHRFDPAVFQPTALKNVVNRWQTFMASNSGWNALHMENHDESRIVSRYASDSPPMRTISAKMLANHLAFQSGTLFIYQGQELAMVNLPREWGMDKYKDIECLNHWNLVQSYYQDDVKKQKMYRERYRQVGRDNARTPMQWNSESPYAGFMLNGSTRAEPWMSIHPDFATWNVSNMLADSQSSLNHWRRVLRFRKQHVDILVYGGFEMLNMDIQEDVIAYIRTDGTADESPRRPTKVLVVTSFSGSDICWTIPSKARDILLDMSADSGKPIINMKGLVTALGNYEGGKEGRSMLALNANTSINDERQSSLVPSQELCNSLVDIYFDLIHDKDHTLFHRPSFIRAQRKGRAAMIHVYAMMALAARFASNQRCGDSELWELRRDWATRSKRLLDDRKEPVSLSAIQACMLHCCISAAEGETEMESLYGAQAIRMIQLRRLQTSLSTNRLQREIEIRVWWNVWMWDCWESAGSCIRQQLTIDPGFPLPMEEHAFEQLDPDSDDSDSITQQDMNASRQRGLWAQMIPFTEVVAPINEIHELTVQNCIPDTELFDKIERIAGKLEAWKLNLPSTLLVTPTNLASYSSTGLGRTLVALHTGYHHFSQLLYYQFLHRSISTSAGCSPIVIEYARRCRSHAADLSNLLSLANSTPGCESRWLMVGHLLAISSSIHLHTLLFDDDDDQITGVKKMLKQNFEMMMELRRYWPGIDLAISRLRVFHRTCQQSMNTAFDMDHWMLHFLQRYAKPISDKYATILPEIDHHAAHLSEIQGSGSDGQVQAADDGPWVDWI</sequence>
<gene>
    <name evidence="8" type="ORF">FGLOB1_11366</name>
</gene>
<dbReference type="GO" id="GO:0005987">
    <property type="term" value="P:sucrose catabolic process"/>
    <property type="evidence" value="ECO:0007669"/>
    <property type="project" value="TreeGrafter"/>
</dbReference>
<evidence type="ECO:0000256" key="5">
    <source>
        <dbReference type="ARBA" id="ARBA00026248"/>
    </source>
</evidence>
<keyword evidence="3" id="KW-0539">Nucleus</keyword>
<evidence type="ECO:0000259" key="7">
    <source>
        <dbReference type="SMART" id="SM00642"/>
    </source>
</evidence>
<protein>
    <submittedName>
        <fullName evidence="8">Trehalose-6-phosphate hydrolase</fullName>
    </submittedName>
</protein>
<evidence type="ECO:0000256" key="6">
    <source>
        <dbReference type="SAM" id="MobiDB-lite"/>
    </source>
</evidence>
<dbReference type="GO" id="GO:0004575">
    <property type="term" value="F:sucrose alpha-glucosidase activity"/>
    <property type="evidence" value="ECO:0007669"/>
    <property type="project" value="TreeGrafter"/>
</dbReference>
<evidence type="ECO:0000256" key="3">
    <source>
        <dbReference type="ARBA" id="ARBA00023242"/>
    </source>
</evidence>
<dbReference type="GO" id="GO:0006351">
    <property type="term" value="P:DNA-templated transcription"/>
    <property type="evidence" value="ECO:0007669"/>
    <property type="project" value="InterPro"/>
</dbReference>
<dbReference type="InterPro" id="IPR045857">
    <property type="entry name" value="O16G_dom_2"/>
</dbReference>
<dbReference type="Gene3D" id="3.20.20.80">
    <property type="entry name" value="Glycosidases"/>
    <property type="match status" value="1"/>
</dbReference>
<dbReference type="SMART" id="SM00642">
    <property type="entry name" value="Aamy"/>
    <property type="match status" value="1"/>
</dbReference>
<dbReference type="SUPFAM" id="SSF51445">
    <property type="entry name" value="(Trans)glycosidases"/>
    <property type="match status" value="1"/>
</dbReference>
<comment type="caution">
    <text evidence="8">The sequence shown here is derived from an EMBL/GenBank/DDBJ whole genome shotgun (WGS) entry which is preliminary data.</text>
</comment>
<dbReference type="GO" id="GO:0004556">
    <property type="term" value="F:alpha-amylase activity"/>
    <property type="evidence" value="ECO:0007669"/>
    <property type="project" value="TreeGrafter"/>
</dbReference>
<evidence type="ECO:0000256" key="1">
    <source>
        <dbReference type="ARBA" id="ARBA00008061"/>
    </source>
</evidence>
<dbReference type="Proteomes" id="UP000532311">
    <property type="component" value="Unassembled WGS sequence"/>
</dbReference>
<keyword evidence="2 8" id="KW-0378">Hydrolase</keyword>
<dbReference type="InterPro" id="IPR017853">
    <property type="entry name" value="GH"/>
</dbReference>
<name>A0A8H5XTW7_9HYPO</name>
<dbReference type="InterPro" id="IPR006047">
    <property type="entry name" value="GH13_cat_dom"/>
</dbReference>
<dbReference type="AlphaFoldDB" id="A0A8H5XTW7"/>
<evidence type="ECO:0000256" key="4">
    <source>
        <dbReference type="ARBA" id="ARBA00023295"/>
    </source>
</evidence>
<organism evidence="8 9">
    <name type="scientific">Fusarium globosum</name>
    <dbReference type="NCBI Taxonomy" id="78864"/>
    <lineage>
        <taxon>Eukaryota</taxon>
        <taxon>Fungi</taxon>
        <taxon>Dikarya</taxon>
        <taxon>Ascomycota</taxon>
        <taxon>Pezizomycotina</taxon>
        <taxon>Sordariomycetes</taxon>
        <taxon>Hypocreomycetidae</taxon>
        <taxon>Hypocreales</taxon>
        <taxon>Nectriaceae</taxon>
        <taxon>Fusarium</taxon>
        <taxon>Fusarium fujikuroi species complex</taxon>
    </lineage>
</organism>
<reference evidence="8 9" key="1">
    <citation type="submission" date="2020-05" db="EMBL/GenBank/DDBJ databases">
        <title>Identification and distribution of gene clusters putatively required for synthesis of sphingolipid metabolism inhibitors in phylogenetically diverse species of the filamentous fungus Fusarium.</title>
        <authorList>
            <person name="Kim H.-S."/>
            <person name="Busman M."/>
            <person name="Brown D.W."/>
            <person name="Divon H."/>
            <person name="Uhlig S."/>
            <person name="Proctor R.H."/>
        </authorList>
    </citation>
    <scope>NUCLEOTIDE SEQUENCE [LARGE SCALE GENOMIC DNA]</scope>
    <source>
        <strain evidence="8 9">NRRL 26131</strain>
    </source>
</reference>
<keyword evidence="4" id="KW-0326">Glycosidase</keyword>
<dbReference type="EMBL" id="JAAQPF010000577">
    <property type="protein sequence ID" value="KAF5699486.1"/>
    <property type="molecule type" value="Genomic_DNA"/>
</dbReference>
<keyword evidence="9" id="KW-1185">Reference proteome</keyword>
<dbReference type="FunFam" id="3.20.20.80:FF:000064">
    <property type="entry name" value="Oligo-1,6-glucosidase"/>
    <property type="match status" value="1"/>
</dbReference>
<evidence type="ECO:0000313" key="9">
    <source>
        <dbReference type="Proteomes" id="UP000532311"/>
    </source>
</evidence>
<dbReference type="GO" id="GO:0000025">
    <property type="term" value="P:maltose catabolic process"/>
    <property type="evidence" value="ECO:0007669"/>
    <property type="project" value="TreeGrafter"/>
</dbReference>